<dbReference type="OrthoDB" id="268975at2"/>
<evidence type="ECO:0000259" key="4">
    <source>
        <dbReference type="Pfam" id="PF13505"/>
    </source>
</evidence>
<keyword evidence="6" id="KW-1185">Reference proteome</keyword>
<comment type="caution">
    <text evidence="5">The sequence shown here is derived from an EMBL/GenBank/DDBJ whole genome shotgun (WGS) entry which is preliminary data.</text>
</comment>
<evidence type="ECO:0000256" key="1">
    <source>
        <dbReference type="ARBA" id="ARBA00022729"/>
    </source>
</evidence>
<dbReference type="Proteomes" id="UP000257131">
    <property type="component" value="Unassembled WGS sequence"/>
</dbReference>
<dbReference type="PROSITE" id="PS51318">
    <property type="entry name" value="TAT"/>
    <property type="match status" value="1"/>
</dbReference>
<dbReference type="Pfam" id="PF13505">
    <property type="entry name" value="OMP_b-brl"/>
    <property type="match status" value="1"/>
</dbReference>
<dbReference type="SUPFAM" id="SSF56925">
    <property type="entry name" value="OMPA-like"/>
    <property type="match status" value="1"/>
</dbReference>
<dbReference type="InterPro" id="IPR027385">
    <property type="entry name" value="Beta-barrel_OMP"/>
</dbReference>
<dbReference type="EMBL" id="QOHR01000013">
    <property type="protein sequence ID" value="REC56193.1"/>
    <property type="molecule type" value="Genomic_DNA"/>
</dbReference>
<organism evidence="5 6">
    <name type="scientific">Rhodosalinus sediminis</name>
    <dbReference type="NCBI Taxonomy" id="1940533"/>
    <lineage>
        <taxon>Bacteria</taxon>
        <taxon>Pseudomonadati</taxon>
        <taxon>Pseudomonadota</taxon>
        <taxon>Alphaproteobacteria</taxon>
        <taxon>Rhodobacterales</taxon>
        <taxon>Paracoccaceae</taxon>
        <taxon>Rhodosalinus</taxon>
    </lineage>
</organism>
<dbReference type="AlphaFoldDB" id="A0A3D9BRN7"/>
<dbReference type="InterPro" id="IPR011250">
    <property type="entry name" value="OMP/PagP_B-barrel"/>
</dbReference>
<keyword evidence="1 3" id="KW-0732">Signal</keyword>
<feature type="compositionally biased region" description="Pro residues" evidence="2">
    <location>
        <begin position="32"/>
        <end position="46"/>
    </location>
</feature>
<evidence type="ECO:0000313" key="6">
    <source>
        <dbReference type="Proteomes" id="UP000257131"/>
    </source>
</evidence>
<accession>A0A3D9BRN7</accession>
<sequence length="204" mass="20566">MTTGPTRKSALAGATALAAVLSAGLAAAGSPEPAPAEPTVPAPAEPAPAMTDWTGFYGGGQLGFGDVSTSGAADLDGDGAIGGLTLGYDYDFGSYVVGGAVDYDFADIDLDPATTLESVARLKVRGGAKIGANGLLYATAGGAQADADGFDSDTGWFAGAGYEQMVTDRVALGAEVLYHEFDDFDDSGIDIEATTVQVRGTYRF</sequence>
<evidence type="ECO:0000256" key="3">
    <source>
        <dbReference type="SAM" id="SignalP"/>
    </source>
</evidence>
<dbReference type="InterPro" id="IPR006311">
    <property type="entry name" value="TAT_signal"/>
</dbReference>
<name>A0A3D9BRN7_9RHOB</name>
<feature type="region of interest" description="Disordered" evidence="2">
    <location>
        <begin position="28"/>
        <end position="47"/>
    </location>
</feature>
<protein>
    <submittedName>
        <fullName evidence="5">Porin family protein</fullName>
    </submittedName>
</protein>
<reference evidence="5 6" key="1">
    <citation type="journal article" date="2017" name="Int. J. Syst. Evol. Microbiol.">
        <title>Rhodosalinus sediminis gen. nov., sp. nov., isolated from marine saltern.</title>
        <authorList>
            <person name="Guo L.Y."/>
            <person name="Ling S.K."/>
            <person name="Li C.M."/>
            <person name="Chen G.J."/>
            <person name="Du Z.J."/>
        </authorList>
    </citation>
    <scope>NUCLEOTIDE SEQUENCE [LARGE SCALE GENOMIC DNA]</scope>
    <source>
        <strain evidence="5 6">WDN1C137</strain>
    </source>
</reference>
<evidence type="ECO:0000313" key="5">
    <source>
        <dbReference type="EMBL" id="REC56193.1"/>
    </source>
</evidence>
<feature type="chain" id="PRO_5017748277" evidence="3">
    <location>
        <begin position="37"/>
        <end position="204"/>
    </location>
</feature>
<feature type="signal peptide" evidence="3">
    <location>
        <begin position="1"/>
        <end position="36"/>
    </location>
</feature>
<feature type="domain" description="Outer membrane protein beta-barrel" evidence="4">
    <location>
        <begin position="46"/>
        <end position="204"/>
    </location>
</feature>
<proteinExistence type="predicted"/>
<gene>
    <name evidence="5" type="ORF">DRV84_10225</name>
</gene>
<dbReference type="RefSeq" id="WP_115980075.1">
    <property type="nucleotide sequence ID" value="NZ_QOHR01000013.1"/>
</dbReference>
<evidence type="ECO:0000256" key="2">
    <source>
        <dbReference type="SAM" id="MobiDB-lite"/>
    </source>
</evidence>